<feature type="domain" description="Type I restriction modification DNA specificity" evidence="4">
    <location>
        <begin position="115"/>
        <end position="293"/>
    </location>
</feature>
<proteinExistence type="inferred from homology"/>
<evidence type="ECO:0000256" key="3">
    <source>
        <dbReference type="ARBA" id="ARBA00023125"/>
    </source>
</evidence>
<keyword evidence="5" id="KW-0255">Endonuclease</keyword>
<dbReference type="InterPro" id="IPR000055">
    <property type="entry name" value="Restrct_endonuc_typeI_TRD"/>
</dbReference>
<dbReference type="InterPro" id="IPR044946">
    <property type="entry name" value="Restrct_endonuc_typeI_TRD_sf"/>
</dbReference>
<evidence type="ECO:0000313" key="6">
    <source>
        <dbReference type="Proteomes" id="UP000325606"/>
    </source>
</evidence>
<evidence type="ECO:0000256" key="2">
    <source>
        <dbReference type="ARBA" id="ARBA00022747"/>
    </source>
</evidence>
<dbReference type="GO" id="GO:0003677">
    <property type="term" value="F:DNA binding"/>
    <property type="evidence" value="ECO:0007669"/>
    <property type="project" value="UniProtKB-KW"/>
</dbReference>
<name>A0A5J6LDK4_9GAMM</name>
<keyword evidence="3" id="KW-0238">DNA-binding</keyword>
<dbReference type="AlphaFoldDB" id="A0A5J6LDK4"/>
<evidence type="ECO:0000256" key="1">
    <source>
        <dbReference type="ARBA" id="ARBA00010923"/>
    </source>
</evidence>
<sequence>MERLKSQFTASDNPAELITDNIDIWTSAIKTRSSAGRGSSKKLDLYGIKKLRELILELAVRGQLVPQDPNDEPASVLLERIAAERTQLVKEKKVKKTKPLPVITDDEVPYELPFNWRWTRLGEIGNVFNGNSVNARVKEQKYTNVDGIPFIATKDVGYGFESLNYNNGTRIPIGEPKFKIAHKNSVLMCAEGGSAGKKCGITENDICFGNKLFANELYSVVSPRYILAVYLTPSFFEQFSSAMTGIIGGISASKFVNLLIPLPAEFEQRRIVAKVDELMTLCDQLEQQTEASIDAHATLVETLLTTLTNSADAAELEQNWNRLADHFDTLFTTDHSIDQLKQTILQLAVMGKLVPQNPNDEPAAVLLEKIAAEKAQMVKEKKIKKQKPLPPIGEDEKPFALPEGWACCRFGSIGEIVGGGTPSKSNPDYWNGDIPWVSPKDMKKDFISNTQISVSEKAIEETSVKLIPENSLLIVVRGMILAHSFPAAITVAPVTINQDMKAVVFKGFHPDYLLQLMKGMKSDVVGMVDRSSHGTCKLVSEKLWNMPLAVPPLNEQHRIVAKVDQLMSLCDQLKASLQQAQQTQLNLADALVVQAVG</sequence>
<protein>
    <submittedName>
        <fullName evidence="5">Restriction endonuclease subunit S</fullName>
    </submittedName>
</protein>
<organism evidence="5 6">
    <name type="scientific">Nitrincola iocasae</name>
    <dbReference type="NCBI Taxonomy" id="2614693"/>
    <lineage>
        <taxon>Bacteria</taxon>
        <taxon>Pseudomonadati</taxon>
        <taxon>Pseudomonadota</taxon>
        <taxon>Gammaproteobacteria</taxon>
        <taxon>Oceanospirillales</taxon>
        <taxon>Oceanospirillaceae</taxon>
        <taxon>Nitrincola</taxon>
    </lineage>
</organism>
<keyword evidence="5" id="KW-0378">Hydrolase</keyword>
<dbReference type="InterPro" id="IPR051212">
    <property type="entry name" value="Type-I_RE_S_subunit"/>
</dbReference>
<comment type="similarity">
    <text evidence="1">Belongs to the type-I restriction system S methylase family.</text>
</comment>
<keyword evidence="2" id="KW-0680">Restriction system</keyword>
<keyword evidence="6" id="KW-1185">Reference proteome</keyword>
<accession>A0A5J6LDK4</accession>
<feature type="domain" description="Type I restriction modification DNA specificity" evidence="4">
    <location>
        <begin position="402"/>
        <end position="577"/>
    </location>
</feature>
<dbReference type="SUPFAM" id="SSF116734">
    <property type="entry name" value="DNA methylase specificity domain"/>
    <property type="match status" value="2"/>
</dbReference>
<dbReference type="REBASE" id="367603">
    <property type="entry name" value="S.Nsp1103ORF9450P"/>
</dbReference>
<dbReference type="GO" id="GO:0004519">
    <property type="term" value="F:endonuclease activity"/>
    <property type="evidence" value="ECO:0007669"/>
    <property type="project" value="UniProtKB-KW"/>
</dbReference>
<gene>
    <name evidence="5" type="ORF">F5I99_09445</name>
</gene>
<evidence type="ECO:0000313" key="5">
    <source>
        <dbReference type="EMBL" id="QEW06709.1"/>
    </source>
</evidence>
<dbReference type="EMBL" id="CP044222">
    <property type="protein sequence ID" value="QEW06709.1"/>
    <property type="molecule type" value="Genomic_DNA"/>
</dbReference>
<dbReference type="Gene3D" id="3.90.220.20">
    <property type="entry name" value="DNA methylase specificity domains"/>
    <property type="match status" value="2"/>
</dbReference>
<dbReference type="GO" id="GO:0009307">
    <property type="term" value="P:DNA restriction-modification system"/>
    <property type="evidence" value="ECO:0007669"/>
    <property type="project" value="UniProtKB-KW"/>
</dbReference>
<reference evidence="5 6" key="1">
    <citation type="submission" date="2019-09" db="EMBL/GenBank/DDBJ databases">
        <title>Nitrincola iocasae sp. nov., a bacterium isolated from the sediment collected at a cold seep field in South China Sea.</title>
        <authorList>
            <person name="Zhang H."/>
            <person name="Wang H."/>
            <person name="Li C."/>
        </authorList>
    </citation>
    <scope>NUCLEOTIDE SEQUENCE [LARGE SCALE GENOMIC DNA]</scope>
    <source>
        <strain evidence="5 6">KXZD1103</strain>
    </source>
</reference>
<dbReference type="CDD" id="cd17249">
    <property type="entry name" value="RMtype1_S_EcoR124I-TRD2-CR2_like"/>
    <property type="match status" value="1"/>
</dbReference>
<keyword evidence="5" id="KW-0540">Nuclease</keyword>
<evidence type="ECO:0000259" key="4">
    <source>
        <dbReference type="Pfam" id="PF01420"/>
    </source>
</evidence>
<dbReference type="PANTHER" id="PTHR43140">
    <property type="entry name" value="TYPE-1 RESTRICTION ENZYME ECOKI SPECIFICITY PROTEIN"/>
    <property type="match status" value="1"/>
</dbReference>
<dbReference type="RefSeq" id="WP_151055413.1">
    <property type="nucleotide sequence ID" value="NZ_CP044222.1"/>
</dbReference>
<dbReference type="Proteomes" id="UP000325606">
    <property type="component" value="Chromosome"/>
</dbReference>
<dbReference type="KEGG" id="nik:F5I99_09445"/>
<dbReference type="Pfam" id="PF01420">
    <property type="entry name" value="Methylase_S"/>
    <property type="match status" value="2"/>
</dbReference>
<dbReference type="PANTHER" id="PTHR43140:SF1">
    <property type="entry name" value="TYPE I RESTRICTION ENZYME ECOKI SPECIFICITY SUBUNIT"/>
    <property type="match status" value="1"/>
</dbReference>